<name>A0AAV4QW97_CAEEX</name>
<sequence length="111" mass="12958">MVERHPLAKPKRPNSRNNIYRNENDISLRKNNTTFSKRYQKLFFSSILFSTRDRKKSEPEINHPTLGKTTPLITVPLRPLGSEISPKKFNKPSLKEEESRFIKIAQGNHAR</sequence>
<reference evidence="2 3" key="1">
    <citation type="submission" date="2021-06" db="EMBL/GenBank/DDBJ databases">
        <title>Caerostris extrusa draft genome.</title>
        <authorList>
            <person name="Kono N."/>
            <person name="Arakawa K."/>
        </authorList>
    </citation>
    <scope>NUCLEOTIDE SEQUENCE [LARGE SCALE GENOMIC DNA]</scope>
</reference>
<gene>
    <name evidence="2" type="ORF">CEXT_171511</name>
</gene>
<feature type="region of interest" description="Disordered" evidence="1">
    <location>
        <begin position="1"/>
        <end position="25"/>
    </location>
</feature>
<dbReference type="EMBL" id="BPLR01006954">
    <property type="protein sequence ID" value="GIY13525.1"/>
    <property type="molecule type" value="Genomic_DNA"/>
</dbReference>
<keyword evidence="3" id="KW-1185">Reference proteome</keyword>
<feature type="compositionally biased region" description="Basic and acidic residues" evidence="1">
    <location>
        <begin position="52"/>
        <end position="61"/>
    </location>
</feature>
<dbReference type="AlphaFoldDB" id="A0AAV4QW97"/>
<feature type="region of interest" description="Disordered" evidence="1">
    <location>
        <begin position="52"/>
        <end position="111"/>
    </location>
</feature>
<evidence type="ECO:0000256" key="1">
    <source>
        <dbReference type="SAM" id="MobiDB-lite"/>
    </source>
</evidence>
<evidence type="ECO:0000313" key="2">
    <source>
        <dbReference type="EMBL" id="GIY13525.1"/>
    </source>
</evidence>
<proteinExistence type="predicted"/>
<evidence type="ECO:0000313" key="3">
    <source>
        <dbReference type="Proteomes" id="UP001054945"/>
    </source>
</evidence>
<comment type="caution">
    <text evidence="2">The sequence shown here is derived from an EMBL/GenBank/DDBJ whole genome shotgun (WGS) entry which is preliminary data.</text>
</comment>
<protein>
    <submittedName>
        <fullName evidence="2">Uncharacterized protein</fullName>
    </submittedName>
</protein>
<accession>A0AAV4QW97</accession>
<organism evidence="2 3">
    <name type="scientific">Caerostris extrusa</name>
    <name type="common">Bark spider</name>
    <name type="synonym">Caerostris bankana</name>
    <dbReference type="NCBI Taxonomy" id="172846"/>
    <lineage>
        <taxon>Eukaryota</taxon>
        <taxon>Metazoa</taxon>
        <taxon>Ecdysozoa</taxon>
        <taxon>Arthropoda</taxon>
        <taxon>Chelicerata</taxon>
        <taxon>Arachnida</taxon>
        <taxon>Araneae</taxon>
        <taxon>Araneomorphae</taxon>
        <taxon>Entelegynae</taxon>
        <taxon>Araneoidea</taxon>
        <taxon>Araneidae</taxon>
        <taxon>Caerostris</taxon>
    </lineage>
</organism>
<dbReference type="Proteomes" id="UP001054945">
    <property type="component" value="Unassembled WGS sequence"/>
</dbReference>